<evidence type="ECO:0000256" key="3">
    <source>
        <dbReference type="SAM" id="Phobius"/>
    </source>
</evidence>
<dbReference type="InterPro" id="IPR003660">
    <property type="entry name" value="HAMP_dom"/>
</dbReference>
<dbReference type="GO" id="GO:1902201">
    <property type="term" value="P:negative regulation of bacterial-type flagellum-dependent cell motility"/>
    <property type="evidence" value="ECO:0007669"/>
    <property type="project" value="TreeGrafter"/>
</dbReference>
<dbReference type="CDD" id="cd01949">
    <property type="entry name" value="GGDEF"/>
    <property type="match status" value="1"/>
</dbReference>
<dbReference type="Gene3D" id="6.10.340.10">
    <property type="match status" value="1"/>
</dbReference>
<comment type="caution">
    <text evidence="6">The sequence shown here is derived from an EMBL/GenBank/DDBJ whole genome shotgun (WGS) entry which is preliminary data.</text>
</comment>
<evidence type="ECO:0000259" key="4">
    <source>
        <dbReference type="PROSITE" id="PS50885"/>
    </source>
</evidence>
<organism evidence="6 7">
    <name type="scientific">Parasphingopyxis marina</name>
    <dbReference type="NCBI Taxonomy" id="2761622"/>
    <lineage>
        <taxon>Bacteria</taxon>
        <taxon>Pseudomonadati</taxon>
        <taxon>Pseudomonadota</taxon>
        <taxon>Alphaproteobacteria</taxon>
        <taxon>Sphingomonadales</taxon>
        <taxon>Sphingomonadaceae</taxon>
        <taxon>Parasphingopyxis</taxon>
    </lineage>
</organism>
<dbReference type="SUPFAM" id="SSF55073">
    <property type="entry name" value="Nucleotide cyclase"/>
    <property type="match status" value="1"/>
</dbReference>
<dbReference type="Gene3D" id="3.30.450.40">
    <property type="match status" value="1"/>
</dbReference>
<dbReference type="Proteomes" id="UP000564378">
    <property type="component" value="Unassembled WGS sequence"/>
</dbReference>
<protein>
    <recommendedName>
        <fullName evidence="1">diguanylate cyclase</fullName>
        <ecNumber evidence="1">2.7.7.65</ecNumber>
    </recommendedName>
</protein>
<dbReference type="AlphaFoldDB" id="A0A842HZS3"/>
<feature type="domain" description="HAMP" evidence="4">
    <location>
        <begin position="207"/>
        <end position="260"/>
    </location>
</feature>
<feature type="domain" description="GGDEF" evidence="5">
    <location>
        <begin position="462"/>
        <end position="595"/>
    </location>
</feature>
<dbReference type="SUPFAM" id="SSF55781">
    <property type="entry name" value="GAF domain-like"/>
    <property type="match status" value="1"/>
</dbReference>
<dbReference type="PANTHER" id="PTHR45138:SF9">
    <property type="entry name" value="DIGUANYLATE CYCLASE DGCM-RELATED"/>
    <property type="match status" value="1"/>
</dbReference>
<dbReference type="InterPro" id="IPR029787">
    <property type="entry name" value="Nucleotide_cyclase"/>
</dbReference>
<gene>
    <name evidence="6" type="ORF">H6P80_10560</name>
</gene>
<name>A0A842HZS3_9SPHN</name>
<dbReference type="PROSITE" id="PS50885">
    <property type="entry name" value="HAMP"/>
    <property type="match status" value="1"/>
</dbReference>
<dbReference type="InterPro" id="IPR029016">
    <property type="entry name" value="GAF-like_dom_sf"/>
</dbReference>
<feature type="transmembrane region" description="Helical" evidence="3">
    <location>
        <begin position="6"/>
        <end position="28"/>
    </location>
</feature>
<comment type="catalytic activity">
    <reaction evidence="2">
        <text>2 GTP = 3',3'-c-di-GMP + 2 diphosphate</text>
        <dbReference type="Rhea" id="RHEA:24898"/>
        <dbReference type="ChEBI" id="CHEBI:33019"/>
        <dbReference type="ChEBI" id="CHEBI:37565"/>
        <dbReference type="ChEBI" id="CHEBI:58805"/>
        <dbReference type="EC" id="2.7.7.65"/>
    </reaction>
</comment>
<dbReference type="GO" id="GO:0043709">
    <property type="term" value="P:cell adhesion involved in single-species biofilm formation"/>
    <property type="evidence" value="ECO:0007669"/>
    <property type="project" value="TreeGrafter"/>
</dbReference>
<dbReference type="GO" id="GO:0052621">
    <property type="term" value="F:diguanylate cyclase activity"/>
    <property type="evidence" value="ECO:0007669"/>
    <property type="project" value="UniProtKB-EC"/>
</dbReference>
<dbReference type="NCBIfam" id="TIGR00254">
    <property type="entry name" value="GGDEF"/>
    <property type="match status" value="1"/>
</dbReference>
<proteinExistence type="predicted"/>
<dbReference type="RefSeq" id="WP_185801347.1">
    <property type="nucleotide sequence ID" value="NZ_JACJVJ010000002.1"/>
</dbReference>
<dbReference type="EMBL" id="JACJVJ010000002">
    <property type="protein sequence ID" value="MBC2778057.1"/>
    <property type="molecule type" value="Genomic_DNA"/>
</dbReference>
<reference evidence="6 7" key="1">
    <citation type="submission" date="2020-08" db="EMBL/GenBank/DDBJ databases">
        <title>Draft genome sequence of Parasphingopyxis sp. GrpM-11.</title>
        <authorList>
            <person name="Oh J."/>
            <person name="Roh D.-H."/>
        </authorList>
    </citation>
    <scope>NUCLEOTIDE SEQUENCE [LARGE SCALE GENOMIC DNA]</scope>
    <source>
        <strain evidence="6 7">GrpM-11</strain>
    </source>
</reference>
<keyword evidence="3" id="KW-1133">Transmembrane helix</keyword>
<keyword evidence="3" id="KW-0472">Membrane</keyword>
<dbReference type="SUPFAM" id="SSF158472">
    <property type="entry name" value="HAMP domain-like"/>
    <property type="match status" value="1"/>
</dbReference>
<feature type="transmembrane region" description="Helical" evidence="3">
    <location>
        <begin position="185"/>
        <end position="205"/>
    </location>
</feature>
<keyword evidence="3" id="KW-0812">Transmembrane</keyword>
<evidence type="ECO:0000313" key="6">
    <source>
        <dbReference type="EMBL" id="MBC2778057.1"/>
    </source>
</evidence>
<dbReference type="SMART" id="SM00267">
    <property type="entry name" value="GGDEF"/>
    <property type="match status" value="1"/>
</dbReference>
<dbReference type="PROSITE" id="PS50887">
    <property type="entry name" value="GGDEF"/>
    <property type="match status" value="1"/>
</dbReference>
<dbReference type="InterPro" id="IPR050469">
    <property type="entry name" value="Diguanylate_Cyclase"/>
</dbReference>
<dbReference type="SMART" id="SM00304">
    <property type="entry name" value="HAMP"/>
    <property type="match status" value="1"/>
</dbReference>
<dbReference type="InterPro" id="IPR000160">
    <property type="entry name" value="GGDEF_dom"/>
</dbReference>
<sequence length="602" mass="66833">MRLATITNWAYGATVALTVVSGTTMLLASSAHEKERAAVEQRYRLDQATSRLDAEIYRLTDQAREYVITGDPVHLTVYRRHVDQLDEIQGRISHIEDAGALPDELDALAEGIGWADTLHDEQEAAIAAYQGGDSDTARGIMFGPEYERELARMDNMIERFQYRLDQRTANEVADAERAARLWRTISEIVVAITALLFFCVLFFVLRQRILRPVVRLSDVLTRLAAQDYEVEAPDYDQVDEIGDMAGAIRVFRENGLERQRLEREREADRAARDLLSRMIQRMQGCQTMADLNGIVERFAPQIIPSHAGRLYVLDGARRVMAESCSWLDPRHSGAEFPLNSCWALRRGVMHKPLGDDIDIACEHLGAADGEIVESICLPLTVQQETIGLLYLEAREPGSAQDDAAEIYINLLAENIASSLANFRLREALREMAMIDGLTGIPNRRSFDENLAELAGAAGRGDFPLSCLMLDVDHFKRFNDTHGHEAGDIVLREIGTVLANSTREDGMAFRYGGEEFALLMPDFGLDAANDRAEQIRAEIRALSLHQGDRALGAITVSIGLASAPELVPVDRLINAADAALYRAKESGRDRIVVATARDKKAAA</sequence>
<evidence type="ECO:0000313" key="7">
    <source>
        <dbReference type="Proteomes" id="UP000564378"/>
    </source>
</evidence>
<evidence type="ECO:0000256" key="2">
    <source>
        <dbReference type="ARBA" id="ARBA00034247"/>
    </source>
</evidence>
<evidence type="ECO:0000256" key="1">
    <source>
        <dbReference type="ARBA" id="ARBA00012528"/>
    </source>
</evidence>
<dbReference type="GO" id="GO:0005886">
    <property type="term" value="C:plasma membrane"/>
    <property type="evidence" value="ECO:0007669"/>
    <property type="project" value="TreeGrafter"/>
</dbReference>
<dbReference type="InterPro" id="IPR043128">
    <property type="entry name" value="Rev_trsase/Diguanyl_cyclase"/>
</dbReference>
<dbReference type="Pfam" id="PF00990">
    <property type="entry name" value="GGDEF"/>
    <property type="match status" value="1"/>
</dbReference>
<dbReference type="Gene3D" id="3.30.70.270">
    <property type="match status" value="1"/>
</dbReference>
<keyword evidence="7" id="KW-1185">Reference proteome</keyword>
<dbReference type="Pfam" id="PF00672">
    <property type="entry name" value="HAMP"/>
    <property type="match status" value="1"/>
</dbReference>
<dbReference type="EC" id="2.7.7.65" evidence="1"/>
<dbReference type="GO" id="GO:0007165">
    <property type="term" value="P:signal transduction"/>
    <property type="evidence" value="ECO:0007669"/>
    <property type="project" value="InterPro"/>
</dbReference>
<dbReference type="PANTHER" id="PTHR45138">
    <property type="entry name" value="REGULATORY COMPONENTS OF SENSORY TRANSDUCTION SYSTEM"/>
    <property type="match status" value="1"/>
</dbReference>
<evidence type="ECO:0000259" key="5">
    <source>
        <dbReference type="PROSITE" id="PS50887"/>
    </source>
</evidence>
<dbReference type="FunFam" id="3.30.70.270:FF:000001">
    <property type="entry name" value="Diguanylate cyclase domain protein"/>
    <property type="match status" value="1"/>
</dbReference>
<accession>A0A842HZS3</accession>